<evidence type="ECO:0000313" key="3">
    <source>
        <dbReference type="Proteomes" id="UP001519308"/>
    </source>
</evidence>
<dbReference type="RefSeq" id="WP_021285564.1">
    <property type="nucleotide sequence ID" value="NZ_JAGGLL010000025.1"/>
</dbReference>
<evidence type="ECO:0000259" key="1">
    <source>
        <dbReference type="PROSITE" id="PS51832"/>
    </source>
</evidence>
<dbReference type="EMBL" id="JAGGLL010000025">
    <property type="protein sequence ID" value="MBP2023231.1"/>
    <property type="molecule type" value="Genomic_DNA"/>
</dbReference>
<protein>
    <submittedName>
        <fullName evidence="2">HD-GYP domain-containing protein (C-di-GMP phosphodiesterase class II)</fullName>
    </submittedName>
</protein>
<dbReference type="SUPFAM" id="SSF109604">
    <property type="entry name" value="HD-domain/PDEase-like"/>
    <property type="match status" value="1"/>
</dbReference>
<dbReference type="InterPro" id="IPR037522">
    <property type="entry name" value="HD_GYP_dom"/>
</dbReference>
<dbReference type="Gene3D" id="1.10.3210.10">
    <property type="entry name" value="Hypothetical protein af1432"/>
    <property type="match status" value="1"/>
</dbReference>
<dbReference type="Proteomes" id="UP001519308">
    <property type="component" value="Unassembled WGS sequence"/>
</dbReference>
<evidence type="ECO:0000313" key="2">
    <source>
        <dbReference type="EMBL" id="MBP2023231.1"/>
    </source>
</evidence>
<dbReference type="PANTHER" id="PTHR43155">
    <property type="entry name" value="CYCLIC DI-GMP PHOSPHODIESTERASE PA4108-RELATED"/>
    <property type="match status" value="1"/>
</dbReference>
<dbReference type="Pfam" id="PF13487">
    <property type="entry name" value="HD_5"/>
    <property type="match status" value="1"/>
</dbReference>
<name>A0ABS4K623_9CLOT</name>
<proteinExistence type="predicted"/>
<dbReference type="PROSITE" id="PS51832">
    <property type="entry name" value="HD_GYP"/>
    <property type="match status" value="1"/>
</dbReference>
<reference evidence="2 3" key="1">
    <citation type="submission" date="2021-03" db="EMBL/GenBank/DDBJ databases">
        <title>Genomic Encyclopedia of Type Strains, Phase IV (KMG-IV): sequencing the most valuable type-strain genomes for metagenomic binning, comparative biology and taxonomic classification.</title>
        <authorList>
            <person name="Goeker M."/>
        </authorList>
    </citation>
    <scope>NUCLEOTIDE SEQUENCE [LARGE SCALE GENOMIC DNA]</scope>
    <source>
        <strain evidence="2 3">DSM 28650</strain>
    </source>
</reference>
<keyword evidence="3" id="KW-1185">Reference proteome</keyword>
<dbReference type="InterPro" id="IPR003607">
    <property type="entry name" value="HD/PDEase_dom"/>
</dbReference>
<sequence>MMVNKKNMSVNKLEVGMRLAEDVRGNGQVLISKGVTITEAAIRRLEDSYFINEVEVYSEEDTYSDDEVKQVKNIQEVDKIFNELSFDAEQIFIGMENLKVSDIEEVKKFARKIQFELESVSSVVKNIVLHGSGNDTIYRHCVNVSALSSILGKWIGLSDNEINLLLYSAILHDFGKTKIDKKILDKPGTLTTKEFNIMRSHPVIGYNYIKEIPFLNKAVGYAVLTHHEREDGSGYPLGLKGENIHIFSKIIAIADVFDAVNSDRVYQQRKAPFEALEIIRKDSMGKLDYEYCNIFLNHISNYYMGERVLLNSGEICKIVKIDINDIARPLLLVNGEFLDLKEHKELYVKKMIF</sequence>
<dbReference type="PANTHER" id="PTHR43155:SF2">
    <property type="entry name" value="CYCLIC DI-GMP PHOSPHODIESTERASE PA4108"/>
    <property type="match status" value="1"/>
</dbReference>
<dbReference type="SMART" id="SM00471">
    <property type="entry name" value="HDc"/>
    <property type="match status" value="1"/>
</dbReference>
<feature type="domain" description="HD-GYP" evidence="1">
    <location>
        <begin position="115"/>
        <end position="311"/>
    </location>
</feature>
<comment type="caution">
    <text evidence="2">The sequence shown here is derived from an EMBL/GenBank/DDBJ whole genome shotgun (WGS) entry which is preliminary data.</text>
</comment>
<accession>A0ABS4K623</accession>
<organism evidence="2 3">
    <name type="scientific">Clostridium punense</name>
    <dbReference type="NCBI Taxonomy" id="1054297"/>
    <lineage>
        <taxon>Bacteria</taxon>
        <taxon>Bacillati</taxon>
        <taxon>Bacillota</taxon>
        <taxon>Clostridia</taxon>
        <taxon>Eubacteriales</taxon>
        <taxon>Clostridiaceae</taxon>
        <taxon>Clostridium</taxon>
    </lineage>
</organism>
<gene>
    <name evidence="2" type="ORF">J2Z44_003068</name>
</gene>
<dbReference type="CDD" id="cd00077">
    <property type="entry name" value="HDc"/>
    <property type="match status" value="1"/>
</dbReference>